<organism evidence="2 3">
    <name type="scientific">Thalassotalea profundi</name>
    <dbReference type="NCBI Taxonomy" id="2036687"/>
    <lineage>
        <taxon>Bacteria</taxon>
        <taxon>Pseudomonadati</taxon>
        <taxon>Pseudomonadota</taxon>
        <taxon>Gammaproteobacteria</taxon>
        <taxon>Alteromonadales</taxon>
        <taxon>Colwelliaceae</taxon>
        <taxon>Thalassotalea</taxon>
    </lineage>
</organism>
<dbReference type="InterPro" id="IPR003782">
    <property type="entry name" value="SCO1/SenC"/>
</dbReference>
<dbReference type="PANTHER" id="PTHR12151:SF25">
    <property type="entry name" value="LINALOOL DEHYDRATASE_ISOMERASE DOMAIN-CONTAINING PROTEIN"/>
    <property type="match status" value="1"/>
</dbReference>
<dbReference type="Pfam" id="PF02630">
    <property type="entry name" value="SCO1-SenC"/>
    <property type="match status" value="1"/>
</dbReference>
<evidence type="ECO:0000313" key="2">
    <source>
        <dbReference type="EMBL" id="GHE96889.1"/>
    </source>
</evidence>
<sequence length="210" mass="23468">MNKLLIVIVAVVALTSGLFVFKSTSTLQQPEFALYYQQAREIQPFSLVDHHGNNFSNKNLEGRWSWMFFGYTSCPDVCPTTLQELNFIYDDLEAIAPSSQVVLVSVDPKRDTQEKLAQYIAYFNAKFQAVTAGHDVLYPFARNLGLMYAIADDSSEDSYLVDHSGSIVLLNPKGKIAAIFKPQHELGQVPSVDGSQLVSDFTKIVKLYTD</sequence>
<dbReference type="EMBL" id="BNAH01000012">
    <property type="protein sequence ID" value="GHE96889.1"/>
    <property type="molecule type" value="Genomic_DNA"/>
</dbReference>
<dbReference type="CDD" id="cd02968">
    <property type="entry name" value="SCO"/>
    <property type="match status" value="1"/>
</dbReference>
<comment type="caution">
    <text evidence="2">The sequence shown here is derived from an EMBL/GenBank/DDBJ whole genome shotgun (WGS) entry which is preliminary data.</text>
</comment>
<dbReference type="Gene3D" id="3.40.30.10">
    <property type="entry name" value="Glutaredoxin"/>
    <property type="match status" value="1"/>
</dbReference>
<dbReference type="SUPFAM" id="SSF52833">
    <property type="entry name" value="Thioredoxin-like"/>
    <property type="match status" value="1"/>
</dbReference>
<proteinExistence type="inferred from homology"/>
<dbReference type="RefSeq" id="WP_189378879.1">
    <property type="nucleotide sequence ID" value="NZ_BNAH01000012.1"/>
</dbReference>
<evidence type="ECO:0000313" key="3">
    <source>
        <dbReference type="Proteomes" id="UP000626370"/>
    </source>
</evidence>
<dbReference type="InterPro" id="IPR036249">
    <property type="entry name" value="Thioredoxin-like_sf"/>
</dbReference>
<name>A0ABQ3J003_9GAMM</name>
<accession>A0ABQ3J003</accession>
<dbReference type="Proteomes" id="UP000626370">
    <property type="component" value="Unassembled WGS sequence"/>
</dbReference>
<keyword evidence="3" id="KW-1185">Reference proteome</keyword>
<gene>
    <name evidence="2" type="ORF">GCM10011501_28000</name>
</gene>
<reference evidence="3" key="1">
    <citation type="journal article" date="2019" name="Int. J. Syst. Evol. Microbiol.">
        <title>The Global Catalogue of Microorganisms (GCM) 10K type strain sequencing project: providing services to taxonomists for standard genome sequencing and annotation.</title>
        <authorList>
            <consortium name="The Broad Institute Genomics Platform"/>
            <consortium name="The Broad Institute Genome Sequencing Center for Infectious Disease"/>
            <person name="Wu L."/>
            <person name="Ma J."/>
        </authorList>
    </citation>
    <scope>NUCLEOTIDE SEQUENCE [LARGE SCALE GENOMIC DNA]</scope>
    <source>
        <strain evidence="3">CGMCC 1.15922</strain>
    </source>
</reference>
<protein>
    <submittedName>
        <fullName evidence="2">Photosynthetic protein synthase I</fullName>
    </submittedName>
</protein>
<evidence type="ECO:0000256" key="1">
    <source>
        <dbReference type="ARBA" id="ARBA00010996"/>
    </source>
</evidence>
<comment type="similarity">
    <text evidence="1">Belongs to the SCO1/2 family.</text>
</comment>
<dbReference type="PANTHER" id="PTHR12151">
    <property type="entry name" value="ELECTRON TRANSPORT PROTIN SCO1/SENC FAMILY MEMBER"/>
    <property type="match status" value="1"/>
</dbReference>